<proteinExistence type="predicted"/>
<dbReference type="EMBL" id="LLXE01000293">
    <property type="protein sequence ID" value="KUM58297.1"/>
    <property type="molecule type" value="Genomic_DNA"/>
</dbReference>
<gene>
    <name evidence="2" type="ORF">ACN42_g8856</name>
</gene>
<evidence type="ECO:0000313" key="3">
    <source>
        <dbReference type="Proteomes" id="UP000055045"/>
    </source>
</evidence>
<accession>A0A117NLW1</accession>
<evidence type="ECO:0000256" key="1">
    <source>
        <dbReference type="SAM" id="MobiDB-lite"/>
    </source>
</evidence>
<organism evidence="2 3">
    <name type="scientific">Penicillium freii</name>
    <dbReference type="NCBI Taxonomy" id="48697"/>
    <lineage>
        <taxon>Eukaryota</taxon>
        <taxon>Fungi</taxon>
        <taxon>Dikarya</taxon>
        <taxon>Ascomycota</taxon>
        <taxon>Pezizomycotina</taxon>
        <taxon>Eurotiomycetes</taxon>
        <taxon>Eurotiomycetidae</taxon>
        <taxon>Eurotiales</taxon>
        <taxon>Aspergillaceae</taxon>
        <taxon>Penicillium</taxon>
    </lineage>
</organism>
<evidence type="ECO:0000313" key="2">
    <source>
        <dbReference type="EMBL" id="KUM58297.1"/>
    </source>
</evidence>
<keyword evidence="3" id="KW-1185">Reference proteome</keyword>
<sequence>MAIPIGVAITSYILPQPQTRSSHSSAAVADYDPRCCSSVAPLRTMTMLTERAPNGTCKPVGTSGPSVDYQL</sequence>
<dbReference type="AlphaFoldDB" id="A0A117NLW1"/>
<feature type="region of interest" description="Disordered" evidence="1">
    <location>
        <begin position="52"/>
        <end position="71"/>
    </location>
</feature>
<name>A0A117NLW1_PENFR</name>
<dbReference type="Proteomes" id="UP000055045">
    <property type="component" value="Unassembled WGS sequence"/>
</dbReference>
<comment type="caution">
    <text evidence="2">The sequence shown here is derived from an EMBL/GenBank/DDBJ whole genome shotgun (WGS) entry which is preliminary data.</text>
</comment>
<protein>
    <submittedName>
        <fullName evidence="2">Uncharacterized protein</fullName>
    </submittedName>
</protein>
<reference evidence="2 3" key="1">
    <citation type="submission" date="2015-10" db="EMBL/GenBank/DDBJ databases">
        <title>Genome sequencing of Penicillium freii.</title>
        <authorList>
            <person name="Nguyen H.D."/>
            <person name="Visagie C.M."/>
            <person name="Seifert K.A."/>
        </authorList>
    </citation>
    <scope>NUCLEOTIDE SEQUENCE [LARGE SCALE GENOMIC DNA]</scope>
    <source>
        <strain evidence="2 3">DAOM 242723</strain>
    </source>
</reference>